<comment type="caution">
    <text evidence="2">The sequence shown here is derived from an EMBL/GenBank/DDBJ whole genome shotgun (WGS) entry which is preliminary data.</text>
</comment>
<dbReference type="Proteomes" id="UP000789396">
    <property type="component" value="Unassembled WGS sequence"/>
</dbReference>
<feature type="coiled-coil region" evidence="1">
    <location>
        <begin position="33"/>
        <end position="85"/>
    </location>
</feature>
<evidence type="ECO:0000313" key="3">
    <source>
        <dbReference type="Proteomes" id="UP000789396"/>
    </source>
</evidence>
<organism evidence="2 3">
    <name type="scientific">Racocetra fulgida</name>
    <dbReference type="NCBI Taxonomy" id="60492"/>
    <lineage>
        <taxon>Eukaryota</taxon>
        <taxon>Fungi</taxon>
        <taxon>Fungi incertae sedis</taxon>
        <taxon>Mucoromycota</taxon>
        <taxon>Glomeromycotina</taxon>
        <taxon>Glomeromycetes</taxon>
        <taxon>Diversisporales</taxon>
        <taxon>Gigasporaceae</taxon>
        <taxon>Racocetra</taxon>
    </lineage>
</organism>
<keyword evidence="3" id="KW-1185">Reference proteome</keyword>
<dbReference type="EMBL" id="CAJVPZ010024799">
    <property type="protein sequence ID" value="CAG8720279.1"/>
    <property type="molecule type" value="Genomic_DNA"/>
</dbReference>
<reference evidence="2" key="1">
    <citation type="submission" date="2021-06" db="EMBL/GenBank/DDBJ databases">
        <authorList>
            <person name="Kallberg Y."/>
            <person name="Tangrot J."/>
            <person name="Rosling A."/>
        </authorList>
    </citation>
    <scope>NUCLEOTIDE SEQUENCE</scope>
    <source>
        <strain evidence="2">IN212</strain>
    </source>
</reference>
<feature type="non-terminal residue" evidence="2">
    <location>
        <position position="162"/>
    </location>
</feature>
<evidence type="ECO:0000256" key="1">
    <source>
        <dbReference type="SAM" id="Coils"/>
    </source>
</evidence>
<gene>
    <name evidence="2" type="ORF">RFULGI_LOCUS11410</name>
</gene>
<protein>
    <submittedName>
        <fullName evidence="2">19958_t:CDS:1</fullName>
    </submittedName>
</protein>
<name>A0A9N9NC70_9GLOM</name>
<proteinExistence type="predicted"/>
<dbReference type="AlphaFoldDB" id="A0A9N9NC70"/>
<evidence type="ECO:0000313" key="2">
    <source>
        <dbReference type="EMBL" id="CAG8720279.1"/>
    </source>
</evidence>
<accession>A0A9N9NC70</accession>
<keyword evidence="1" id="KW-0175">Coiled coil</keyword>
<sequence>MSQHRKLSIISETPVSFENKMSNKRKFVETELYLESQEEIKKLKQELKEIQENESQEIKKLKQELQENQEELFFESQRLQELKEIEDEIREEKYKEIINSLQEEIICKNSCIEDLIDRIVCYNAHFGKAFEICQNLYDQEKLYSQVNEVINDFTNESYLFSN</sequence>